<feature type="chain" id="PRO_5042115419" evidence="3">
    <location>
        <begin position="19"/>
        <end position="475"/>
    </location>
</feature>
<name>A0AAD9KAD9_9ANNE</name>
<dbReference type="EMBL" id="JAODUP010000032">
    <property type="protein sequence ID" value="KAK2167025.1"/>
    <property type="molecule type" value="Genomic_DNA"/>
</dbReference>
<keyword evidence="2" id="KW-1133">Transmembrane helix</keyword>
<keyword evidence="3" id="KW-0732">Signal</keyword>
<feature type="signal peptide" evidence="3">
    <location>
        <begin position="1"/>
        <end position="18"/>
    </location>
</feature>
<feature type="compositionally biased region" description="Low complexity" evidence="1">
    <location>
        <begin position="445"/>
        <end position="467"/>
    </location>
</feature>
<gene>
    <name evidence="4" type="ORF">LSH36_32g04001</name>
</gene>
<evidence type="ECO:0000256" key="3">
    <source>
        <dbReference type="SAM" id="SignalP"/>
    </source>
</evidence>
<feature type="transmembrane region" description="Helical" evidence="2">
    <location>
        <begin position="240"/>
        <end position="263"/>
    </location>
</feature>
<proteinExistence type="predicted"/>
<feature type="compositionally biased region" description="Basic residues" evidence="1">
    <location>
        <begin position="405"/>
        <end position="427"/>
    </location>
</feature>
<feature type="region of interest" description="Disordered" evidence="1">
    <location>
        <begin position="276"/>
        <end position="475"/>
    </location>
</feature>
<sequence>MARYVLFVVMFVLTTSEAVYVWTEWSKEVKCIRSCSKPSGTAFYRRKCMKCDEDACKAADSLYCDGDSRRREPCYVGTQCTGVGPFRGEWSAWSSFGVCPSPRDRCRGKTSVSFRRCLLPTAYGGRLILFRCPGYVSVRKVELCPCAMSMWSEWSQWTICPPLEDGKQTRHRFCIRQKDVDCAGASLQEAHCRLRTAPSPTSGQTRLRRVRRKTESIEDIKKEVLEIDWDRSSMAKMPRWVMPAAIAGLVGLVFVISCCIVVVRIHHRRKEAQKAKKAKEIAANQDEMPLLGGVNIPEPPMASPGSETSTPATASPMASPQSSPSLLAVPGSPMTPSTVTSTSASPQLSPTGTPESPSSPETKPTDAISKLMKAVLIKTRSSSEETEPQSLPPAETPHSSGTKPSKPKKSSSVRKKSHHLSGKKSKKGSPVTHKSGSHGSDGSVRSKTSSPSSRPSSRASKSSTPTAESEKKSRK</sequence>
<keyword evidence="5" id="KW-1185">Reference proteome</keyword>
<feature type="compositionally biased region" description="Low complexity" evidence="1">
    <location>
        <begin position="303"/>
        <end position="362"/>
    </location>
</feature>
<keyword evidence="2" id="KW-0472">Membrane</keyword>
<dbReference type="SUPFAM" id="SSF82895">
    <property type="entry name" value="TSP-1 type 1 repeat"/>
    <property type="match status" value="1"/>
</dbReference>
<accession>A0AAD9KAD9</accession>
<comment type="caution">
    <text evidence="4">The sequence shown here is derived from an EMBL/GenBank/DDBJ whole genome shotgun (WGS) entry which is preliminary data.</text>
</comment>
<evidence type="ECO:0000313" key="5">
    <source>
        <dbReference type="Proteomes" id="UP001208570"/>
    </source>
</evidence>
<evidence type="ECO:0000313" key="4">
    <source>
        <dbReference type="EMBL" id="KAK2167025.1"/>
    </source>
</evidence>
<reference evidence="4" key="1">
    <citation type="journal article" date="2023" name="Mol. Biol. Evol.">
        <title>Third-Generation Sequencing Reveals the Adaptive Role of the Epigenome in Three Deep-Sea Polychaetes.</title>
        <authorList>
            <person name="Perez M."/>
            <person name="Aroh O."/>
            <person name="Sun Y."/>
            <person name="Lan Y."/>
            <person name="Juniper S.K."/>
            <person name="Young C.R."/>
            <person name="Angers B."/>
            <person name="Qian P.Y."/>
        </authorList>
    </citation>
    <scope>NUCLEOTIDE SEQUENCE</scope>
    <source>
        <strain evidence="4">P08H-3</strain>
    </source>
</reference>
<dbReference type="InterPro" id="IPR036383">
    <property type="entry name" value="TSP1_rpt_sf"/>
</dbReference>
<dbReference type="PROSITE" id="PS50092">
    <property type="entry name" value="TSP1"/>
    <property type="match status" value="1"/>
</dbReference>
<evidence type="ECO:0000256" key="2">
    <source>
        <dbReference type="SAM" id="Phobius"/>
    </source>
</evidence>
<keyword evidence="2" id="KW-0812">Transmembrane</keyword>
<dbReference type="Proteomes" id="UP001208570">
    <property type="component" value="Unassembled WGS sequence"/>
</dbReference>
<dbReference type="InterPro" id="IPR000884">
    <property type="entry name" value="TSP1_rpt"/>
</dbReference>
<organism evidence="4 5">
    <name type="scientific">Paralvinella palmiformis</name>
    <dbReference type="NCBI Taxonomy" id="53620"/>
    <lineage>
        <taxon>Eukaryota</taxon>
        <taxon>Metazoa</taxon>
        <taxon>Spiralia</taxon>
        <taxon>Lophotrochozoa</taxon>
        <taxon>Annelida</taxon>
        <taxon>Polychaeta</taxon>
        <taxon>Sedentaria</taxon>
        <taxon>Canalipalpata</taxon>
        <taxon>Terebellida</taxon>
        <taxon>Terebelliformia</taxon>
        <taxon>Alvinellidae</taxon>
        <taxon>Paralvinella</taxon>
    </lineage>
</organism>
<dbReference type="Gene3D" id="2.20.100.10">
    <property type="entry name" value="Thrombospondin type-1 (TSP1) repeat"/>
    <property type="match status" value="1"/>
</dbReference>
<evidence type="ECO:0000256" key="1">
    <source>
        <dbReference type="SAM" id="MobiDB-lite"/>
    </source>
</evidence>
<dbReference type="AlphaFoldDB" id="A0AAD9KAD9"/>
<protein>
    <submittedName>
        <fullName evidence="4">Uncharacterized protein</fullName>
    </submittedName>
</protein>